<evidence type="ECO:0000313" key="2">
    <source>
        <dbReference type="Proteomes" id="UP000304912"/>
    </source>
</evidence>
<dbReference type="OrthoDB" id="9936529at2"/>
<organism evidence="1 2">
    <name type="scientific">Salinimonas iocasae</name>
    <dbReference type="NCBI Taxonomy" id="2572577"/>
    <lineage>
        <taxon>Bacteria</taxon>
        <taxon>Pseudomonadati</taxon>
        <taxon>Pseudomonadota</taxon>
        <taxon>Gammaproteobacteria</taxon>
        <taxon>Alteromonadales</taxon>
        <taxon>Alteromonadaceae</taxon>
        <taxon>Alteromonas/Salinimonas group</taxon>
        <taxon>Salinimonas</taxon>
    </lineage>
</organism>
<keyword evidence="2" id="KW-1185">Reference proteome</keyword>
<proteinExistence type="predicted"/>
<dbReference type="KEGG" id="salk:FBQ74_17915"/>
<dbReference type="RefSeq" id="WP_139758111.1">
    <property type="nucleotide sequence ID" value="NZ_CP039853.1"/>
</dbReference>
<dbReference type="EMBL" id="CP039853">
    <property type="protein sequence ID" value="QCZ95413.1"/>
    <property type="molecule type" value="Genomic_DNA"/>
</dbReference>
<dbReference type="AlphaFoldDB" id="A0A5B7YJC1"/>
<keyword evidence="1" id="KW-0614">Plasmid</keyword>
<protein>
    <submittedName>
        <fullName evidence="1">Uncharacterized protein</fullName>
    </submittedName>
</protein>
<evidence type="ECO:0000313" key="1">
    <source>
        <dbReference type="EMBL" id="QCZ95413.1"/>
    </source>
</evidence>
<gene>
    <name evidence="1" type="ORF">FBQ74_17915</name>
</gene>
<reference evidence="1 2" key="1">
    <citation type="submission" date="2019-04" db="EMBL/GenBank/DDBJ databases">
        <title>Salinimonas iocasae sp. nov., a halophilic bacterium isolated from the outer tube casing of tubeworms in Okinawa Trough.</title>
        <authorList>
            <person name="Zhang H."/>
            <person name="Wang H."/>
            <person name="Li C."/>
        </authorList>
    </citation>
    <scope>NUCLEOTIDE SEQUENCE [LARGE SCALE GENOMIC DNA]</scope>
    <source>
        <strain evidence="1 2">KX18D6</strain>
        <plasmid evidence="1 2">plas12</plasmid>
    </source>
</reference>
<dbReference type="Proteomes" id="UP000304912">
    <property type="component" value="Plasmid plas12"/>
</dbReference>
<name>A0A5B7YJC1_9ALTE</name>
<geneLocation type="plasmid" evidence="1 2">
    <name>plas12</name>
</geneLocation>
<accession>A0A5B7YJC1</accession>
<sequence length="64" mass="7366">MDEKNKQHQLLCQQASLVLRNNGLSDEQVQRISKDLADVMLTSWDLKLSNMEFAGTWFKEPGTQ</sequence>